<dbReference type="Proteomes" id="UP000199586">
    <property type="component" value="Unassembled WGS sequence"/>
</dbReference>
<dbReference type="InterPro" id="IPR010982">
    <property type="entry name" value="Lambda_DNA-bd_dom_sf"/>
</dbReference>
<name>A0A1I5UQ97_9SPHN</name>
<dbReference type="InterPro" id="IPR000843">
    <property type="entry name" value="HTH_LacI"/>
</dbReference>
<dbReference type="PROSITE" id="PS50932">
    <property type="entry name" value="HTH_LACI_2"/>
    <property type="match status" value="1"/>
</dbReference>
<dbReference type="CDD" id="cd01392">
    <property type="entry name" value="HTH_LacI"/>
    <property type="match status" value="1"/>
</dbReference>
<keyword evidence="3" id="KW-0804">Transcription</keyword>
<dbReference type="SUPFAM" id="SSF53822">
    <property type="entry name" value="Periplasmic binding protein-like I"/>
    <property type="match status" value="1"/>
</dbReference>
<dbReference type="EMBL" id="FOXP01000014">
    <property type="protein sequence ID" value="SFP97390.1"/>
    <property type="molecule type" value="Genomic_DNA"/>
</dbReference>
<dbReference type="InterPro" id="IPR028082">
    <property type="entry name" value="Peripla_BP_I"/>
</dbReference>
<gene>
    <name evidence="5" type="ORF">SAMN04488241_11421</name>
</gene>
<dbReference type="InterPro" id="IPR046335">
    <property type="entry name" value="LacI/GalR-like_sensor"/>
</dbReference>
<dbReference type="CDD" id="cd01545">
    <property type="entry name" value="PBP1_SalR"/>
    <property type="match status" value="1"/>
</dbReference>
<dbReference type="GO" id="GO:0000976">
    <property type="term" value="F:transcription cis-regulatory region binding"/>
    <property type="evidence" value="ECO:0007669"/>
    <property type="project" value="TreeGrafter"/>
</dbReference>
<protein>
    <submittedName>
        <fullName evidence="5">Transcriptional regulator, LacI family</fullName>
    </submittedName>
</protein>
<sequence>MSLQTVSRILNKAPNVRDETVARVQAAIDRLGYVPSLAAQRMAGAHSYFILALNDRARTIADWQSDQGTGWVDQMLLGGMLTCAKHGYRMIVELVDTHSDHIERELMAALAAVQPDGVILTPPHSGNPLIVRLLTEQGISFARIGSTSAGGGFMLVMDDERAGRIATEHLVALGHRRIGFVAGPASYELSGWRVEGWRGAMAAAELDTTDLLVPGDFSHDAGRAAGAWLLELADPATAIIASNDQMALGVLELARGRGVRVPEALSLVSFDDTPAVRFAHPPLTAITQPVAQVAARAVELIIAARKGRASTSDPINIPVSLQIRQTTAVPTRSRVSQAHAF</sequence>
<keyword evidence="6" id="KW-1185">Reference proteome</keyword>
<dbReference type="SUPFAM" id="SSF47413">
    <property type="entry name" value="lambda repressor-like DNA-binding domains"/>
    <property type="match status" value="1"/>
</dbReference>
<evidence type="ECO:0000313" key="6">
    <source>
        <dbReference type="Proteomes" id="UP000199586"/>
    </source>
</evidence>
<proteinExistence type="predicted"/>
<evidence type="ECO:0000256" key="3">
    <source>
        <dbReference type="ARBA" id="ARBA00023163"/>
    </source>
</evidence>
<evidence type="ECO:0000256" key="2">
    <source>
        <dbReference type="ARBA" id="ARBA00023125"/>
    </source>
</evidence>
<dbReference type="Pfam" id="PF00356">
    <property type="entry name" value="LacI"/>
    <property type="match status" value="1"/>
</dbReference>
<keyword evidence="2" id="KW-0238">DNA-binding</keyword>
<accession>A0A1I5UQ97</accession>
<keyword evidence="1" id="KW-0805">Transcription regulation</keyword>
<dbReference type="AlphaFoldDB" id="A0A1I5UQ97"/>
<dbReference type="PANTHER" id="PTHR30146">
    <property type="entry name" value="LACI-RELATED TRANSCRIPTIONAL REPRESSOR"/>
    <property type="match status" value="1"/>
</dbReference>
<dbReference type="GO" id="GO:0003700">
    <property type="term" value="F:DNA-binding transcription factor activity"/>
    <property type="evidence" value="ECO:0007669"/>
    <property type="project" value="TreeGrafter"/>
</dbReference>
<evidence type="ECO:0000256" key="1">
    <source>
        <dbReference type="ARBA" id="ARBA00023015"/>
    </source>
</evidence>
<dbReference type="PANTHER" id="PTHR30146:SF153">
    <property type="entry name" value="LACTOSE OPERON REPRESSOR"/>
    <property type="match status" value="1"/>
</dbReference>
<reference evidence="5 6" key="1">
    <citation type="submission" date="2016-10" db="EMBL/GenBank/DDBJ databases">
        <authorList>
            <person name="de Groot N.N."/>
        </authorList>
    </citation>
    <scope>NUCLEOTIDE SEQUENCE [LARGE SCALE GENOMIC DNA]</scope>
    <source>
        <strain evidence="5 6">CGMCC 1.9113</strain>
    </source>
</reference>
<evidence type="ECO:0000259" key="4">
    <source>
        <dbReference type="PROSITE" id="PS50932"/>
    </source>
</evidence>
<dbReference type="Pfam" id="PF13377">
    <property type="entry name" value="Peripla_BP_3"/>
    <property type="match status" value="1"/>
</dbReference>
<dbReference type="Gene3D" id="1.10.260.40">
    <property type="entry name" value="lambda repressor-like DNA-binding domains"/>
    <property type="match status" value="1"/>
</dbReference>
<evidence type="ECO:0000313" key="5">
    <source>
        <dbReference type="EMBL" id="SFP97390.1"/>
    </source>
</evidence>
<dbReference type="Gene3D" id="3.40.50.2300">
    <property type="match status" value="2"/>
</dbReference>
<organism evidence="5 6">
    <name type="scientific">Sphingomonas rubra</name>
    <dbReference type="NCBI Taxonomy" id="634430"/>
    <lineage>
        <taxon>Bacteria</taxon>
        <taxon>Pseudomonadati</taxon>
        <taxon>Pseudomonadota</taxon>
        <taxon>Alphaproteobacteria</taxon>
        <taxon>Sphingomonadales</taxon>
        <taxon>Sphingomonadaceae</taxon>
        <taxon>Sphingomonas</taxon>
    </lineage>
</organism>
<feature type="domain" description="HTH lacI-type" evidence="4">
    <location>
        <begin position="1"/>
        <end position="44"/>
    </location>
</feature>
<dbReference type="STRING" id="634430.SAMN04488241_11421"/>
<dbReference type="SMART" id="SM00354">
    <property type="entry name" value="HTH_LACI"/>
    <property type="match status" value="1"/>
</dbReference>